<proteinExistence type="inferred from homology"/>
<dbReference type="Gene3D" id="3.30.497.10">
    <property type="entry name" value="Antithrombin, subunit I, domain 2"/>
    <property type="match status" value="2"/>
</dbReference>
<dbReference type="WBParaSite" id="sdigi.contig144.g5193.t1">
    <property type="protein sequence ID" value="sdigi.contig144.g5193.t1"/>
    <property type="gene ID" value="sdigi.contig144.g5193"/>
</dbReference>
<feature type="domain" description="Serpin" evidence="3">
    <location>
        <begin position="5"/>
        <end position="295"/>
    </location>
</feature>
<dbReference type="InterPro" id="IPR036186">
    <property type="entry name" value="Serpin_sf"/>
</dbReference>
<reference evidence="5" key="1">
    <citation type="submission" date="2022-11" db="UniProtKB">
        <authorList>
            <consortium name="WormBaseParasite"/>
        </authorList>
    </citation>
    <scope>IDENTIFICATION</scope>
</reference>
<protein>
    <submittedName>
        <fullName evidence="5">Serpin domain-containing protein</fullName>
    </submittedName>
</protein>
<dbReference type="PANTHER" id="PTHR11461:SF211">
    <property type="entry name" value="GH10112P-RELATED"/>
    <property type="match status" value="1"/>
</dbReference>
<name>A0A915PLW1_9BILA</name>
<sequence length="295" mass="33199">MKFAIELLREAAQDGKSVLLSPPSVSTALFALYLAADGKTKQQLKIVLGKNASGSKIRLYFAKFLSNLDGKVNENYTLEASNRFCIRQELLVKKNFNTFLQLYWGDELFKFHHPNNKLALIQVPMIETTNVFPYYDGSSVEVVKLPYINCEIEMVIIRPKIRFGLSKILKKLNTHNLLKYIAEATPRRVALRIPKFRLKGKLTLVEILKKIGVTDAFSGKASFKQLTDISVLVDNILHASFIEVNEKGTEIAASTITLFADSIQPKFTPFITDGPFLFLIVKNSKSVLFAGQYAN</sequence>
<dbReference type="InterPro" id="IPR023796">
    <property type="entry name" value="Serpin_dom"/>
</dbReference>
<dbReference type="Gene3D" id="2.30.39.10">
    <property type="entry name" value="Alpha-1-antitrypsin, domain 1"/>
    <property type="match status" value="1"/>
</dbReference>
<dbReference type="GO" id="GO:0004867">
    <property type="term" value="F:serine-type endopeptidase inhibitor activity"/>
    <property type="evidence" value="ECO:0007669"/>
    <property type="project" value="InterPro"/>
</dbReference>
<dbReference type="InterPro" id="IPR042185">
    <property type="entry name" value="Serpin_sf_2"/>
</dbReference>
<evidence type="ECO:0000259" key="3">
    <source>
        <dbReference type="SMART" id="SM00093"/>
    </source>
</evidence>
<dbReference type="PANTHER" id="PTHR11461">
    <property type="entry name" value="SERINE PROTEASE INHIBITOR, SERPIN"/>
    <property type="match status" value="1"/>
</dbReference>
<organism evidence="4 5">
    <name type="scientific">Setaria digitata</name>
    <dbReference type="NCBI Taxonomy" id="48799"/>
    <lineage>
        <taxon>Eukaryota</taxon>
        <taxon>Metazoa</taxon>
        <taxon>Ecdysozoa</taxon>
        <taxon>Nematoda</taxon>
        <taxon>Chromadorea</taxon>
        <taxon>Rhabditida</taxon>
        <taxon>Spirurina</taxon>
        <taxon>Spiruromorpha</taxon>
        <taxon>Filarioidea</taxon>
        <taxon>Setariidae</taxon>
        <taxon>Setaria</taxon>
    </lineage>
</organism>
<dbReference type="CDD" id="cd00172">
    <property type="entry name" value="serpin"/>
    <property type="match status" value="1"/>
</dbReference>
<evidence type="ECO:0000313" key="5">
    <source>
        <dbReference type="WBParaSite" id="sdigi.contig144.g5193.t1"/>
    </source>
</evidence>
<dbReference type="Pfam" id="PF00079">
    <property type="entry name" value="Serpin"/>
    <property type="match status" value="1"/>
</dbReference>
<dbReference type="InterPro" id="IPR042178">
    <property type="entry name" value="Serpin_sf_1"/>
</dbReference>
<comment type="similarity">
    <text evidence="1 2">Belongs to the serpin family.</text>
</comment>
<dbReference type="SUPFAM" id="SSF56574">
    <property type="entry name" value="Serpins"/>
    <property type="match status" value="1"/>
</dbReference>
<dbReference type="GO" id="GO:0005615">
    <property type="term" value="C:extracellular space"/>
    <property type="evidence" value="ECO:0007669"/>
    <property type="project" value="InterPro"/>
</dbReference>
<evidence type="ECO:0000256" key="2">
    <source>
        <dbReference type="RuleBase" id="RU000411"/>
    </source>
</evidence>
<keyword evidence="4" id="KW-1185">Reference proteome</keyword>
<dbReference type="InterPro" id="IPR000215">
    <property type="entry name" value="Serpin_fam"/>
</dbReference>
<dbReference type="Proteomes" id="UP000887581">
    <property type="component" value="Unplaced"/>
</dbReference>
<accession>A0A915PLW1</accession>
<dbReference type="AlphaFoldDB" id="A0A915PLW1"/>
<evidence type="ECO:0000313" key="4">
    <source>
        <dbReference type="Proteomes" id="UP000887581"/>
    </source>
</evidence>
<evidence type="ECO:0000256" key="1">
    <source>
        <dbReference type="ARBA" id="ARBA00009500"/>
    </source>
</evidence>
<dbReference type="SMART" id="SM00093">
    <property type="entry name" value="SERPIN"/>
    <property type="match status" value="1"/>
</dbReference>